<dbReference type="Gene3D" id="6.10.140.2220">
    <property type="match status" value="1"/>
</dbReference>
<evidence type="ECO:0000256" key="1">
    <source>
        <dbReference type="ARBA" id="ARBA00022723"/>
    </source>
</evidence>
<dbReference type="SUPFAM" id="SSF144232">
    <property type="entry name" value="HIT/MYND zinc finger-like"/>
    <property type="match status" value="1"/>
</dbReference>
<dbReference type="AlphaFoldDB" id="A0A9P7RNJ0"/>
<feature type="domain" description="MYND-type" evidence="5">
    <location>
        <begin position="379"/>
        <end position="426"/>
    </location>
</feature>
<accession>A0A9P7RNJ0</accession>
<dbReference type="RefSeq" id="XP_043003246.1">
    <property type="nucleotide sequence ID" value="XM_043159643.1"/>
</dbReference>
<name>A0A9P7RNJ0_9AGAR</name>
<evidence type="ECO:0000259" key="5">
    <source>
        <dbReference type="PROSITE" id="PS50865"/>
    </source>
</evidence>
<evidence type="ECO:0000256" key="3">
    <source>
        <dbReference type="ARBA" id="ARBA00022833"/>
    </source>
</evidence>
<dbReference type="PROSITE" id="PS50865">
    <property type="entry name" value="ZF_MYND_2"/>
    <property type="match status" value="1"/>
</dbReference>
<keyword evidence="1" id="KW-0479">Metal-binding</keyword>
<sequence>MNTMQEEHMRTLHTLPPNPFNASNPSSDCWVALHAARGLCVMDNPDFIALSKAFWPQIFRWMSFFIRESLLKDHPHPLGPKGLEFRRKAVYATHGVLCRVVELHVAKAEEVKRTPELIPLVTKLALHLVKNQDPNFELIWSPLVKIIDNCDNITLFRRGLRDIVASDDPVEDVAIVTLRLLESEVQRTPVMDLYVLYGLMEMMMMCSRYNFHIHQRLLSAAVAERLPKVFTRYLPQSALYSSGDPPFIFRGVSSACLLLKHCFDDGFTWACQALDEGLLPSLVALFMSDISDHGTRTSEVVHLPVSMCLNTLKSLLVFRSVLNRVYRYVKIVPNEHMRKLSRAALRVHIPLLVLFEEARRMKNKMNSFDLDPVGLVCSNRTCSRGRRRQRAGKRIKWKRCDACRTVVYCSEYCQTQDWTNRHSVVCRHSRRSGNGESYRISNLDEAFLRYLVSLEERKREIGRQLRLMHSNSLKRSHPIVAQFDFRASPVQFKAVPYEEALRDLQPLSHGRCTQGNTDCCVAENRLCCKQSEEQLEEERRSWDSGMEILYQVVYVGLDCHSSFIFRKEK</sequence>
<dbReference type="GeneID" id="66071781"/>
<dbReference type="OrthoDB" id="2858222at2759"/>
<organism evidence="6 7">
    <name type="scientific">Marasmius oreades</name>
    <name type="common">fairy-ring Marasmius</name>
    <dbReference type="NCBI Taxonomy" id="181124"/>
    <lineage>
        <taxon>Eukaryota</taxon>
        <taxon>Fungi</taxon>
        <taxon>Dikarya</taxon>
        <taxon>Basidiomycota</taxon>
        <taxon>Agaricomycotina</taxon>
        <taxon>Agaricomycetes</taxon>
        <taxon>Agaricomycetidae</taxon>
        <taxon>Agaricales</taxon>
        <taxon>Marasmiineae</taxon>
        <taxon>Marasmiaceae</taxon>
        <taxon>Marasmius</taxon>
    </lineage>
</organism>
<dbReference type="InterPro" id="IPR002893">
    <property type="entry name" value="Znf_MYND"/>
</dbReference>
<dbReference type="KEGG" id="more:E1B28_002705"/>
<proteinExistence type="predicted"/>
<comment type="caution">
    <text evidence="6">The sequence shown here is derived from an EMBL/GenBank/DDBJ whole genome shotgun (WGS) entry which is preliminary data.</text>
</comment>
<dbReference type="GO" id="GO:0008270">
    <property type="term" value="F:zinc ion binding"/>
    <property type="evidence" value="ECO:0007669"/>
    <property type="project" value="UniProtKB-KW"/>
</dbReference>
<evidence type="ECO:0000256" key="4">
    <source>
        <dbReference type="PROSITE-ProRule" id="PRU00134"/>
    </source>
</evidence>
<evidence type="ECO:0000313" key="7">
    <source>
        <dbReference type="Proteomes" id="UP001049176"/>
    </source>
</evidence>
<dbReference type="Gene3D" id="1.10.220.160">
    <property type="match status" value="1"/>
</dbReference>
<gene>
    <name evidence="6" type="ORF">E1B28_002705</name>
</gene>
<keyword evidence="2 4" id="KW-0863">Zinc-finger</keyword>
<reference evidence="6" key="1">
    <citation type="journal article" date="2021" name="Genome Biol. Evol.">
        <title>The assembled and annotated genome of the fairy-ring fungus Marasmius oreades.</title>
        <authorList>
            <person name="Hiltunen M."/>
            <person name="Ament-Velasquez S.L."/>
            <person name="Johannesson H."/>
        </authorList>
    </citation>
    <scope>NUCLEOTIDE SEQUENCE</scope>
    <source>
        <strain evidence="6">03SP1</strain>
    </source>
</reference>
<dbReference type="Proteomes" id="UP001049176">
    <property type="component" value="Chromosome 10"/>
</dbReference>
<protein>
    <recommendedName>
        <fullName evidence="5">MYND-type domain-containing protein</fullName>
    </recommendedName>
</protein>
<keyword evidence="7" id="KW-1185">Reference proteome</keyword>
<evidence type="ECO:0000313" key="6">
    <source>
        <dbReference type="EMBL" id="KAG7086775.1"/>
    </source>
</evidence>
<evidence type="ECO:0000256" key="2">
    <source>
        <dbReference type="ARBA" id="ARBA00022771"/>
    </source>
</evidence>
<keyword evidence="3" id="KW-0862">Zinc</keyword>
<dbReference type="Pfam" id="PF01753">
    <property type="entry name" value="zf-MYND"/>
    <property type="match status" value="1"/>
</dbReference>
<dbReference type="EMBL" id="CM032190">
    <property type="protein sequence ID" value="KAG7086775.1"/>
    <property type="molecule type" value="Genomic_DNA"/>
</dbReference>